<feature type="compositionally biased region" description="Basic and acidic residues" evidence="1">
    <location>
        <begin position="80"/>
        <end position="154"/>
    </location>
</feature>
<evidence type="ECO:0000313" key="3">
    <source>
        <dbReference type="EMBL" id="KAL0633849.1"/>
    </source>
</evidence>
<feature type="domain" description="Hypervirulence associated protein TUDOR" evidence="2">
    <location>
        <begin position="9"/>
        <end position="71"/>
    </location>
</feature>
<protein>
    <recommendedName>
        <fullName evidence="2">Hypervirulence associated protein TUDOR domain-containing protein</fullName>
    </recommendedName>
</protein>
<comment type="caution">
    <text evidence="3">The sequence shown here is derived from an EMBL/GenBank/DDBJ whole genome shotgun (WGS) entry which is preliminary data.</text>
</comment>
<feature type="region of interest" description="Disordered" evidence="1">
    <location>
        <begin position="68"/>
        <end position="208"/>
    </location>
</feature>
<feature type="region of interest" description="Disordered" evidence="1">
    <location>
        <begin position="1"/>
        <end position="27"/>
    </location>
</feature>
<proteinExistence type="predicted"/>
<organism evidence="3 4">
    <name type="scientific">Discina gigas</name>
    <dbReference type="NCBI Taxonomy" id="1032678"/>
    <lineage>
        <taxon>Eukaryota</taxon>
        <taxon>Fungi</taxon>
        <taxon>Dikarya</taxon>
        <taxon>Ascomycota</taxon>
        <taxon>Pezizomycotina</taxon>
        <taxon>Pezizomycetes</taxon>
        <taxon>Pezizales</taxon>
        <taxon>Discinaceae</taxon>
        <taxon>Discina</taxon>
    </lineage>
</organism>
<sequence>MTDKNLKKGDEVSWKWGSSGHPSGIIAGMATHGSLEIESKGKRVRRNADLDNPAVHVAREGNDVVKRASELTKKSSAPSVERKIFGKERVEEKKVVDSGEKRDRSDADVNGDKSPVEEQVEAEKDTGKEVKKPKLDEKVKEKNGHGNGEEKSDKTTAPAEAEAPSVPKKRGPGRPKKSEIEARKREAAERLKSVGGAEEISQRTRSKA</sequence>
<evidence type="ECO:0000313" key="4">
    <source>
        <dbReference type="Proteomes" id="UP001447188"/>
    </source>
</evidence>
<feature type="compositionally biased region" description="Basic and acidic residues" evidence="1">
    <location>
        <begin position="1"/>
        <end position="13"/>
    </location>
</feature>
<dbReference type="Proteomes" id="UP001447188">
    <property type="component" value="Unassembled WGS sequence"/>
</dbReference>
<dbReference type="InterPro" id="IPR021331">
    <property type="entry name" value="Hva1_TUDOR"/>
</dbReference>
<evidence type="ECO:0000256" key="1">
    <source>
        <dbReference type="SAM" id="MobiDB-lite"/>
    </source>
</evidence>
<dbReference type="Pfam" id="PF11160">
    <property type="entry name" value="Hva1_TUDOR"/>
    <property type="match status" value="1"/>
</dbReference>
<evidence type="ECO:0000259" key="2">
    <source>
        <dbReference type="Pfam" id="PF11160"/>
    </source>
</evidence>
<reference evidence="3 4" key="1">
    <citation type="submission" date="2024-02" db="EMBL/GenBank/DDBJ databases">
        <title>Discinaceae phylogenomics.</title>
        <authorList>
            <person name="Dirks A.C."/>
            <person name="James T.Y."/>
        </authorList>
    </citation>
    <scope>NUCLEOTIDE SEQUENCE [LARGE SCALE GENOMIC DNA]</scope>
    <source>
        <strain evidence="3 4">ACD0624</strain>
    </source>
</reference>
<keyword evidence="4" id="KW-1185">Reference proteome</keyword>
<name>A0ABR3GD14_9PEZI</name>
<dbReference type="EMBL" id="JBBBZM010000111">
    <property type="protein sequence ID" value="KAL0633849.1"/>
    <property type="molecule type" value="Genomic_DNA"/>
</dbReference>
<gene>
    <name evidence="3" type="ORF">Q9L58_007220</name>
</gene>
<accession>A0ABR3GD14</accession>
<feature type="compositionally biased region" description="Basic and acidic residues" evidence="1">
    <location>
        <begin position="176"/>
        <end position="192"/>
    </location>
</feature>